<dbReference type="Proteomes" id="UP000727907">
    <property type="component" value="Unassembled WGS sequence"/>
</dbReference>
<keyword evidence="1" id="KW-0808">Transferase</keyword>
<dbReference type="Pfam" id="PF06325">
    <property type="entry name" value="PrmA"/>
    <property type="match status" value="1"/>
</dbReference>
<sequence length="355" mass="37961">MSSSAELLKHLSAPEIAERLATEPARMAQLAKLLLSGGEMQRAVDLANRARELAPDDPEVERIVKLVLSRSVPEWHRAILADEVRNAAYDAALRRAVRAGSRVLDIGAGSGLLAMMAARAGATTVVSCEMNRAMAGVAAEIVEHNGYADRISIVGKHSRQLAVGADLAEPADILVSEIVTNDLLGEDVLGCMEDAVGRLTRPDATIIPSHGAVRIALAYYGKLAKRQLASVQGFDLSPMNVFDGRIDLAAGNETLELRSEPADLFAFDFGSGGPFDNHRASVALTSSGGAVNGIVQWIWLRMDADGVYENRPSPGASSCWGVMFQPLPAPLEMRPGETLTVQGARDRTALWMWVA</sequence>
<reference evidence="1 2" key="1">
    <citation type="submission" date="2021-06" db="EMBL/GenBank/DDBJ databases">
        <authorList>
            <person name="Lee D.H."/>
        </authorList>
    </citation>
    <scope>NUCLEOTIDE SEQUENCE [LARGE SCALE GENOMIC DNA]</scope>
    <source>
        <strain evidence="1 2">MMS21-HV4-11</strain>
    </source>
</reference>
<dbReference type="EMBL" id="JAHOPB010000001">
    <property type="protein sequence ID" value="MBU8873940.1"/>
    <property type="molecule type" value="Genomic_DNA"/>
</dbReference>
<keyword evidence="1" id="KW-0687">Ribonucleoprotein</keyword>
<name>A0ABS6IHK5_9HYPH</name>
<keyword evidence="2" id="KW-1185">Reference proteome</keyword>
<comment type="caution">
    <text evidence="1">The sequence shown here is derived from an EMBL/GenBank/DDBJ whole genome shotgun (WGS) entry which is preliminary data.</text>
</comment>
<dbReference type="PANTHER" id="PTHR11006:SF4">
    <property type="entry name" value="PROTEIN ARGININE N-METHYLTRANSFERASE 7"/>
    <property type="match status" value="1"/>
</dbReference>
<dbReference type="CDD" id="cd02440">
    <property type="entry name" value="AdoMet_MTases"/>
    <property type="match status" value="1"/>
</dbReference>
<evidence type="ECO:0000313" key="2">
    <source>
        <dbReference type="Proteomes" id="UP000727907"/>
    </source>
</evidence>
<dbReference type="PANTHER" id="PTHR11006">
    <property type="entry name" value="PROTEIN ARGININE N-METHYLTRANSFERASE"/>
    <property type="match status" value="1"/>
</dbReference>
<dbReference type="GO" id="GO:0032259">
    <property type="term" value="P:methylation"/>
    <property type="evidence" value="ECO:0007669"/>
    <property type="project" value="UniProtKB-KW"/>
</dbReference>
<evidence type="ECO:0000313" key="1">
    <source>
        <dbReference type="EMBL" id="MBU8873940.1"/>
    </source>
</evidence>
<dbReference type="RefSeq" id="WP_216958603.1">
    <property type="nucleotide sequence ID" value="NZ_JAHOPB010000001.1"/>
</dbReference>
<keyword evidence="1" id="KW-0689">Ribosomal protein</keyword>
<organism evidence="1 2">
    <name type="scientific">Reyranella humidisoli</name>
    <dbReference type="NCBI Taxonomy" id="2849149"/>
    <lineage>
        <taxon>Bacteria</taxon>
        <taxon>Pseudomonadati</taxon>
        <taxon>Pseudomonadota</taxon>
        <taxon>Alphaproteobacteria</taxon>
        <taxon>Hyphomicrobiales</taxon>
        <taxon>Reyranellaceae</taxon>
        <taxon>Reyranella</taxon>
    </lineage>
</organism>
<dbReference type="InterPro" id="IPR025799">
    <property type="entry name" value="Arg_MeTrfase"/>
</dbReference>
<dbReference type="GO" id="GO:0008168">
    <property type="term" value="F:methyltransferase activity"/>
    <property type="evidence" value="ECO:0007669"/>
    <property type="project" value="UniProtKB-KW"/>
</dbReference>
<keyword evidence="1" id="KW-0489">Methyltransferase</keyword>
<dbReference type="GO" id="GO:0005840">
    <property type="term" value="C:ribosome"/>
    <property type="evidence" value="ECO:0007669"/>
    <property type="project" value="UniProtKB-KW"/>
</dbReference>
<gene>
    <name evidence="1" type="ORF">KQ910_09205</name>
</gene>
<accession>A0ABS6IHK5</accession>
<protein>
    <submittedName>
        <fullName evidence="1">50S ribosomal protein L11 methyltransferase</fullName>
    </submittedName>
</protein>
<proteinExistence type="predicted"/>
<dbReference type="PROSITE" id="PS51678">
    <property type="entry name" value="SAM_MT_PRMT"/>
    <property type="match status" value="1"/>
</dbReference>